<organism evidence="3 4">
    <name type="scientific">Burkholderia vietnamiensis</name>
    <dbReference type="NCBI Taxonomy" id="60552"/>
    <lineage>
        <taxon>Bacteria</taxon>
        <taxon>Pseudomonadati</taxon>
        <taxon>Pseudomonadota</taxon>
        <taxon>Betaproteobacteria</taxon>
        <taxon>Burkholderiales</taxon>
        <taxon>Burkholderiaceae</taxon>
        <taxon>Burkholderia</taxon>
        <taxon>Burkholderia cepacia complex</taxon>
    </lineage>
</organism>
<evidence type="ECO:0000313" key="3">
    <source>
        <dbReference type="EMBL" id="PRH40732.1"/>
    </source>
</evidence>
<name>A0AA44XZK7_BURVI</name>
<evidence type="ECO:0008006" key="5">
    <source>
        <dbReference type="Google" id="ProtNLM"/>
    </source>
</evidence>
<feature type="chain" id="PRO_5041423016" description="Lipoprotein" evidence="2">
    <location>
        <begin position="24"/>
        <end position="588"/>
    </location>
</feature>
<evidence type="ECO:0000256" key="1">
    <source>
        <dbReference type="SAM" id="MobiDB-lite"/>
    </source>
</evidence>
<evidence type="ECO:0000313" key="4">
    <source>
        <dbReference type="Proteomes" id="UP000237632"/>
    </source>
</evidence>
<gene>
    <name evidence="3" type="ORF">C6T65_19325</name>
</gene>
<dbReference type="EMBL" id="PVHK01000137">
    <property type="protein sequence ID" value="PRH40732.1"/>
    <property type="molecule type" value="Genomic_DNA"/>
</dbReference>
<accession>A0AA44XZK7</accession>
<dbReference type="Proteomes" id="UP000237632">
    <property type="component" value="Unassembled WGS sequence"/>
</dbReference>
<protein>
    <recommendedName>
        <fullName evidence="5">Lipoprotein</fullName>
    </recommendedName>
</protein>
<feature type="signal peptide" evidence="2">
    <location>
        <begin position="1"/>
        <end position="23"/>
    </location>
</feature>
<dbReference type="SUPFAM" id="SSF117074">
    <property type="entry name" value="Hypothetical protein PA1324"/>
    <property type="match status" value="1"/>
</dbReference>
<keyword evidence="2" id="KW-0732">Signal</keyword>
<reference evidence="3 4" key="1">
    <citation type="submission" date="2018-03" db="EMBL/GenBank/DDBJ databases">
        <authorList>
            <person name="Nguyen K."/>
            <person name="Fouts D."/>
            <person name="Sutton G."/>
        </authorList>
    </citation>
    <scope>NUCLEOTIDE SEQUENCE [LARGE SCALE GENOMIC DNA]</scope>
    <source>
        <strain evidence="3 4">AU3578</strain>
    </source>
</reference>
<evidence type="ECO:0000256" key="2">
    <source>
        <dbReference type="SAM" id="SignalP"/>
    </source>
</evidence>
<sequence length="588" mass="60590">MKANKHTGFSKHILGLSIATALAACGGGGDSSPSQPSTGGGTTPTTPMPAITGKAIDGYLTGATVCLDLNDNGVCDSGEPSAVTDGNGAFSIPYSGDATGKTLLVQVTPSTKDLSRPANFQFPASFTLSQIVQSTPAQVVSPLTTLVSAQMQTGLSRSQAITAAQGLLGSQVDPNADYLANKDAETQSLAAQIVDKLGTFSTKSTIDATTVRNALNAMVAKGSVTAITQDDLAAQASKPVYQVADASQVLANPTYSFVDYLISFFGGYNPTPGSTNQALVRDVRQIANGALQVVQQENLPVGSDTWASVGLGAYNGGKYDGLAGEYVLKADGTWSDFVPETKRLAPLPLSRIGTTLSGTDPVSGISFTYEARSTDLSGQPLSTAAPATPSFYDFAHAPQLTGTTFPSGTAAYLGIQTYSADRIVLPVSVPMCDSATVQNGYVCGATPAFMDGNTIVMTSGSPSVTYTSFQQAVGQTLQGLNVGLGAMHLSADRRATIDNTPATWSVYSGNANVLFFDLAPSDVAALTANNGRLQPLAHGAKLVLALRAGRLQVGWLYPSTYADKSLQFASGLPASLMTALNSVTAAQH</sequence>
<dbReference type="AlphaFoldDB" id="A0AA44XZK7"/>
<feature type="region of interest" description="Disordered" evidence="1">
    <location>
        <begin position="27"/>
        <end position="50"/>
    </location>
</feature>
<comment type="caution">
    <text evidence="3">The sequence shown here is derived from an EMBL/GenBank/DDBJ whole genome shotgun (WGS) entry which is preliminary data.</text>
</comment>
<proteinExistence type="predicted"/>
<dbReference type="RefSeq" id="WP_105856778.1">
    <property type="nucleotide sequence ID" value="NZ_PVHK01000137.1"/>
</dbReference>
<dbReference type="PROSITE" id="PS51257">
    <property type="entry name" value="PROKAR_LIPOPROTEIN"/>
    <property type="match status" value="1"/>
</dbReference>